<accession>A0A1H9F049</accession>
<feature type="domain" description="Response regulatory" evidence="3">
    <location>
        <begin position="2"/>
        <end position="115"/>
    </location>
</feature>
<dbReference type="Pfam" id="PF00072">
    <property type="entry name" value="Response_reg"/>
    <property type="match status" value="1"/>
</dbReference>
<evidence type="ECO:0000256" key="1">
    <source>
        <dbReference type="ARBA" id="ARBA00022553"/>
    </source>
</evidence>
<dbReference type="GO" id="GO:0000160">
    <property type="term" value="P:phosphorelay signal transduction system"/>
    <property type="evidence" value="ECO:0007669"/>
    <property type="project" value="InterPro"/>
</dbReference>
<evidence type="ECO:0000256" key="2">
    <source>
        <dbReference type="PROSITE-ProRule" id="PRU00169"/>
    </source>
</evidence>
<name>A0A1H9F049_9BURK</name>
<evidence type="ECO:0000313" key="4">
    <source>
        <dbReference type="EMBL" id="SEQ31237.1"/>
    </source>
</evidence>
<organism evidence="4 5">
    <name type="scientific">Giesbergeria anulus</name>
    <dbReference type="NCBI Taxonomy" id="180197"/>
    <lineage>
        <taxon>Bacteria</taxon>
        <taxon>Pseudomonadati</taxon>
        <taxon>Pseudomonadota</taxon>
        <taxon>Betaproteobacteria</taxon>
        <taxon>Burkholderiales</taxon>
        <taxon>Comamonadaceae</taxon>
        <taxon>Giesbergeria</taxon>
    </lineage>
</organism>
<dbReference type="PROSITE" id="PS50110">
    <property type="entry name" value="RESPONSE_REGULATORY"/>
    <property type="match status" value="1"/>
</dbReference>
<dbReference type="AlphaFoldDB" id="A0A1H9F049"/>
<dbReference type="Gene3D" id="3.40.50.2300">
    <property type="match status" value="1"/>
</dbReference>
<dbReference type="InterPro" id="IPR001789">
    <property type="entry name" value="Sig_transdc_resp-reg_receiver"/>
</dbReference>
<dbReference type="RefSeq" id="WP_091451989.1">
    <property type="nucleotide sequence ID" value="NZ_FOGD01000001.1"/>
</dbReference>
<reference evidence="4 5" key="1">
    <citation type="submission" date="2016-10" db="EMBL/GenBank/DDBJ databases">
        <authorList>
            <person name="de Groot N.N."/>
        </authorList>
    </citation>
    <scope>NUCLEOTIDE SEQUENCE [LARGE SCALE GENOMIC DNA]</scope>
    <source>
        <strain evidence="4 5">ATCC 35958</strain>
    </source>
</reference>
<dbReference type="InterPro" id="IPR050595">
    <property type="entry name" value="Bact_response_regulator"/>
</dbReference>
<dbReference type="InterPro" id="IPR011006">
    <property type="entry name" value="CheY-like_superfamily"/>
</dbReference>
<dbReference type="SUPFAM" id="SSF52172">
    <property type="entry name" value="CheY-like"/>
    <property type="match status" value="1"/>
</dbReference>
<dbReference type="PANTHER" id="PTHR44591:SF3">
    <property type="entry name" value="RESPONSE REGULATORY DOMAIN-CONTAINING PROTEIN"/>
    <property type="match status" value="1"/>
</dbReference>
<evidence type="ECO:0000313" key="5">
    <source>
        <dbReference type="Proteomes" id="UP000199766"/>
    </source>
</evidence>
<gene>
    <name evidence="4" type="ORF">SAMN02982919_00418</name>
</gene>
<dbReference type="CDD" id="cd00156">
    <property type="entry name" value="REC"/>
    <property type="match status" value="1"/>
</dbReference>
<dbReference type="Proteomes" id="UP000199766">
    <property type="component" value="Unassembled WGS sequence"/>
</dbReference>
<sequence length="123" mass="13211">MRILIVDDDPMAAEMISSILQELGHSVLLAQDGMDAVGHLNTDATIEMVVSDMNMPLITGIDLFRELREQGSTLPFILLTGDDPAKLLALEPRLGACVMKDFDLDSTLPVAIAQACTLTATKA</sequence>
<keyword evidence="5" id="KW-1185">Reference proteome</keyword>
<dbReference type="STRING" id="180197.SAMN02982919_00418"/>
<dbReference type="PANTHER" id="PTHR44591">
    <property type="entry name" value="STRESS RESPONSE REGULATOR PROTEIN 1"/>
    <property type="match status" value="1"/>
</dbReference>
<keyword evidence="1 2" id="KW-0597">Phosphoprotein</keyword>
<protein>
    <submittedName>
        <fullName evidence="4">Response regulator receiver domain-containing protein</fullName>
    </submittedName>
</protein>
<evidence type="ECO:0000259" key="3">
    <source>
        <dbReference type="PROSITE" id="PS50110"/>
    </source>
</evidence>
<proteinExistence type="predicted"/>
<dbReference type="OrthoDB" id="5421695at2"/>
<dbReference type="EMBL" id="FOGD01000001">
    <property type="protein sequence ID" value="SEQ31237.1"/>
    <property type="molecule type" value="Genomic_DNA"/>
</dbReference>
<dbReference type="SMART" id="SM00448">
    <property type="entry name" value="REC"/>
    <property type="match status" value="1"/>
</dbReference>
<feature type="modified residue" description="4-aspartylphosphate" evidence="2">
    <location>
        <position position="52"/>
    </location>
</feature>